<evidence type="ECO:0000313" key="3">
    <source>
        <dbReference type="EMBL" id="KAK0571845.1"/>
    </source>
</evidence>
<keyword evidence="1" id="KW-0677">Repeat</keyword>
<dbReference type="PANTHER" id="PTHR47493">
    <property type="entry name" value="OS08G0520200 PROTEIN"/>
    <property type="match status" value="1"/>
</dbReference>
<dbReference type="Proteomes" id="UP001168877">
    <property type="component" value="Unassembled WGS sequence"/>
</dbReference>
<accession>A0AA39RDZ3</accession>
<dbReference type="AlphaFoldDB" id="A0AA39RDZ3"/>
<dbReference type="PROSITE" id="PS51375">
    <property type="entry name" value="PPR"/>
    <property type="match status" value="1"/>
</dbReference>
<protein>
    <recommendedName>
        <fullName evidence="5">Pentatricopeptide repeat-containing protein</fullName>
    </recommendedName>
</protein>
<evidence type="ECO:0008006" key="5">
    <source>
        <dbReference type="Google" id="ProtNLM"/>
    </source>
</evidence>
<reference evidence="3" key="1">
    <citation type="journal article" date="2022" name="Plant J.">
        <title>Strategies of tolerance reflected in two North American maple genomes.</title>
        <authorList>
            <person name="McEvoy S.L."/>
            <person name="Sezen U.U."/>
            <person name="Trouern-Trend A."/>
            <person name="McMahon S.M."/>
            <person name="Schaberg P.G."/>
            <person name="Yang J."/>
            <person name="Wegrzyn J.L."/>
            <person name="Swenson N.G."/>
        </authorList>
    </citation>
    <scope>NUCLEOTIDE SEQUENCE</scope>
    <source>
        <strain evidence="3">NS2018</strain>
    </source>
</reference>
<reference evidence="3" key="2">
    <citation type="submission" date="2023-06" db="EMBL/GenBank/DDBJ databases">
        <authorList>
            <person name="Swenson N.G."/>
            <person name="Wegrzyn J.L."/>
            <person name="Mcevoy S.L."/>
        </authorList>
    </citation>
    <scope>NUCLEOTIDE SEQUENCE</scope>
    <source>
        <strain evidence="3">NS2018</strain>
        <tissue evidence="3">Leaf</tissue>
    </source>
</reference>
<evidence type="ECO:0000256" key="1">
    <source>
        <dbReference type="ARBA" id="ARBA00022737"/>
    </source>
</evidence>
<dbReference type="InterPro" id="IPR002885">
    <property type="entry name" value="PPR_rpt"/>
</dbReference>
<feature type="repeat" description="PPR" evidence="2">
    <location>
        <begin position="46"/>
        <end position="80"/>
    </location>
</feature>
<keyword evidence="4" id="KW-1185">Reference proteome</keyword>
<dbReference type="EMBL" id="JAUESC010000388">
    <property type="protein sequence ID" value="KAK0571845.1"/>
    <property type="molecule type" value="Genomic_DNA"/>
</dbReference>
<evidence type="ECO:0000313" key="4">
    <source>
        <dbReference type="Proteomes" id="UP001168877"/>
    </source>
</evidence>
<gene>
    <name evidence="3" type="ORF">LWI29_022544</name>
</gene>
<proteinExistence type="predicted"/>
<dbReference type="InterPro" id="IPR011990">
    <property type="entry name" value="TPR-like_helical_dom_sf"/>
</dbReference>
<dbReference type="PANTHER" id="PTHR47493:SF1">
    <property type="entry name" value="OS08G0520200 PROTEIN"/>
    <property type="match status" value="1"/>
</dbReference>
<comment type="caution">
    <text evidence="3">The sequence shown here is derived from an EMBL/GenBank/DDBJ whole genome shotgun (WGS) entry which is preliminary data.</text>
</comment>
<sequence length="415" mass="48051">MESLSLNLNPCTCRVRSCLPQPKARALARKIVWHWKQEGSFRNKSNFVDCASLVRILSKKRAPHLAQELLLEMKSEGFLPSSSTLSALMLCYADNGLFPQAHAIWEELLNSSFELNIQIVSDLMDAYARMGLFHEIIEILNQVGLRNFSLLPKAYSHAISCFGKQGQLELMEIALKEMFSRGFSADSATGNSFIRYYSTFGSLTEMESAYGRLKRSRHVIDKEGIRAMSFAYLKERKFYSLGVFVKDVGLARKDVGNLLWNLLLLSYAANFKMKSLQREFLKMLETGFRPDLTTFNIRAVAYSRMSLFWDLHLSLEHMRHEHVVPDLVTYGCVVDAYLDKRLGRNLDFAFSKMNLDDSPIVLTDPFLFEVLGKGDFQSSSEAFLEFKWRKKWTYRELVSVYLKKHFRRNQIFWNY</sequence>
<dbReference type="Pfam" id="PF01535">
    <property type="entry name" value="PPR"/>
    <property type="match status" value="3"/>
</dbReference>
<evidence type="ECO:0000256" key="2">
    <source>
        <dbReference type="PROSITE-ProRule" id="PRU00708"/>
    </source>
</evidence>
<dbReference type="Gene3D" id="1.25.40.10">
    <property type="entry name" value="Tetratricopeptide repeat domain"/>
    <property type="match status" value="2"/>
</dbReference>
<organism evidence="3 4">
    <name type="scientific">Acer saccharum</name>
    <name type="common">Sugar maple</name>
    <dbReference type="NCBI Taxonomy" id="4024"/>
    <lineage>
        <taxon>Eukaryota</taxon>
        <taxon>Viridiplantae</taxon>
        <taxon>Streptophyta</taxon>
        <taxon>Embryophyta</taxon>
        <taxon>Tracheophyta</taxon>
        <taxon>Spermatophyta</taxon>
        <taxon>Magnoliopsida</taxon>
        <taxon>eudicotyledons</taxon>
        <taxon>Gunneridae</taxon>
        <taxon>Pentapetalae</taxon>
        <taxon>rosids</taxon>
        <taxon>malvids</taxon>
        <taxon>Sapindales</taxon>
        <taxon>Sapindaceae</taxon>
        <taxon>Hippocastanoideae</taxon>
        <taxon>Acereae</taxon>
        <taxon>Acer</taxon>
    </lineage>
</organism>
<name>A0AA39RDZ3_ACESA</name>